<dbReference type="AlphaFoldDB" id="A0A6C0HR23"/>
<accession>A0A6C0HR23</accession>
<evidence type="ECO:0000313" key="5">
    <source>
        <dbReference type="EMBL" id="QHT82596.1"/>
    </source>
</evidence>
<dbReference type="EMBL" id="MN740002">
    <property type="protein sequence ID" value="QHT82596.1"/>
    <property type="molecule type" value="Genomic_DNA"/>
</dbReference>
<sequence>MPIYNGIEYINESVKSVLEQTFQEWELIIGVNGHPENSIVYQIAKEYELNDSRIHVYDFCEVRGKVNTLNKMIAFCKYDYVAILDVDDIWFPNKLLTQCKLLEQNEYDVVGTKCVYFENQEGTIPSIPHGDLCDFDFKLANPLINSSVVLRKELGLWNEEFESGVEDYELWMRLRKMGKRFFNFEDVLVKHRLHSTSAFNTKDHSAKIAEIRNM</sequence>
<evidence type="ECO:0000256" key="2">
    <source>
        <dbReference type="ARBA" id="ARBA00022676"/>
    </source>
</evidence>
<feature type="domain" description="Glycosyltransferase 2-like" evidence="4">
    <location>
        <begin position="1"/>
        <end position="125"/>
    </location>
</feature>
<dbReference type="PANTHER" id="PTHR43685:SF5">
    <property type="entry name" value="GLYCOSYLTRANSFERASE EPSE-RELATED"/>
    <property type="match status" value="1"/>
</dbReference>
<dbReference type="GO" id="GO:0016757">
    <property type="term" value="F:glycosyltransferase activity"/>
    <property type="evidence" value="ECO:0007669"/>
    <property type="project" value="UniProtKB-KW"/>
</dbReference>
<proteinExistence type="inferred from homology"/>
<keyword evidence="2" id="KW-0328">Glycosyltransferase</keyword>
<dbReference type="InterPro" id="IPR029044">
    <property type="entry name" value="Nucleotide-diphossugar_trans"/>
</dbReference>
<dbReference type="CDD" id="cd00761">
    <property type="entry name" value="Glyco_tranf_GTA_type"/>
    <property type="match status" value="1"/>
</dbReference>
<name>A0A6C0HR23_9ZZZZ</name>
<evidence type="ECO:0000256" key="3">
    <source>
        <dbReference type="ARBA" id="ARBA00022679"/>
    </source>
</evidence>
<dbReference type="InterPro" id="IPR001173">
    <property type="entry name" value="Glyco_trans_2-like"/>
</dbReference>
<dbReference type="SUPFAM" id="SSF53448">
    <property type="entry name" value="Nucleotide-diphospho-sugar transferases"/>
    <property type="match status" value="1"/>
</dbReference>
<comment type="similarity">
    <text evidence="1">Belongs to the glycosyltransferase 2 family.</text>
</comment>
<evidence type="ECO:0000259" key="4">
    <source>
        <dbReference type="Pfam" id="PF00535"/>
    </source>
</evidence>
<organism evidence="5">
    <name type="scientific">viral metagenome</name>
    <dbReference type="NCBI Taxonomy" id="1070528"/>
    <lineage>
        <taxon>unclassified sequences</taxon>
        <taxon>metagenomes</taxon>
        <taxon>organismal metagenomes</taxon>
    </lineage>
</organism>
<dbReference type="Gene3D" id="3.90.550.10">
    <property type="entry name" value="Spore Coat Polysaccharide Biosynthesis Protein SpsA, Chain A"/>
    <property type="match status" value="1"/>
</dbReference>
<reference evidence="5" key="1">
    <citation type="journal article" date="2020" name="Nature">
        <title>Giant virus diversity and host interactions through global metagenomics.</title>
        <authorList>
            <person name="Schulz F."/>
            <person name="Roux S."/>
            <person name="Paez-Espino D."/>
            <person name="Jungbluth S."/>
            <person name="Walsh D.A."/>
            <person name="Denef V.J."/>
            <person name="McMahon K.D."/>
            <person name="Konstantinidis K.T."/>
            <person name="Eloe-Fadrosh E.A."/>
            <person name="Kyrpides N.C."/>
            <person name="Woyke T."/>
        </authorList>
    </citation>
    <scope>NUCLEOTIDE SEQUENCE</scope>
    <source>
        <strain evidence="5">GVMAG-M-3300023184-165</strain>
    </source>
</reference>
<dbReference type="Pfam" id="PF00535">
    <property type="entry name" value="Glycos_transf_2"/>
    <property type="match status" value="1"/>
</dbReference>
<dbReference type="PANTHER" id="PTHR43685">
    <property type="entry name" value="GLYCOSYLTRANSFERASE"/>
    <property type="match status" value="1"/>
</dbReference>
<keyword evidence="3" id="KW-0808">Transferase</keyword>
<dbReference type="InterPro" id="IPR050834">
    <property type="entry name" value="Glycosyltransf_2"/>
</dbReference>
<evidence type="ECO:0000256" key="1">
    <source>
        <dbReference type="ARBA" id="ARBA00006739"/>
    </source>
</evidence>
<protein>
    <recommendedName>
        <fullName evidence="4">Glycosyltransferase 2-like domain-containing protein</fullName>
    </recommendedName>
</protein>